<dbReference type="InterPro" id="IPR008979">
    <property type="entry name" value="Galactose-bd-like_sf"/>
</dbReference>
<dbReference type="Pfam" id="PF08530">
    <property type="entry name" value="PepX_C"/>
    <property type="match status" value="1"/>
</dbReference>
<keyword evidence="4" id="KW-1185">Reference proteome</keyword>
<evidence type="ECO:0000259" key="2">
    <source>
        <dbReference type="SMART" id="SM00939"/>
    </source>
</evidence>
<dbReference type="EMBL" id="BIFQ01000001">
    <property type="protein sequence ID" value="GCE05814.1"/>
    <property type="molecule type" value="Genomic_DNA"/>
</dbReference>
<feature type="domain" description="Xaa-Pro dipeptidyl-peptidase C-terminal" evidence="2">
    <location>
        <begin position="330"/>
        <end position="584"/>
    </location>
</feature>
<dbReference type="InterPro" id="IPR050585">
    <property type="entry name" value="Xaa-Pro_dipeptidyl-ppase/CocE"/>
</dbReference>
<dbReference type="InterPro" id="IPR029058">
    <property type="entry name" value="AB_hydrolase_fold"/>
</dbReference>
<gene>
    <name evidence="3" type="ORF">KDAU_31430</name>
</gene>
<dbReference type="SUPFAM" id="SSF49785">
    <property type="entry name" value="Galactose-binding domain-like"/>
    <property type="match status" value="1"/>
</dbReference>
<dbReference type="PANTHER" id="PTHR43056">
    <property type="entry name" value="PEPTIDASE S9 PROLYL OLIGOPEPTIDASE"/>
    <property type="match status" value="1"/>
</dbReference>
<dbReference type="SUPFAM" id="SSF53474">
    <property type="entry name" value="alpha/beta-Hydrolases"/>
    <property type="match status" value="1"/>
</dbReference>
<dbReference type="InterPro" id="IPR013736">
    <property type="entry name" value="Xaa-Pro_dipept_C"/>
</dbReference>
<organism evidence="3 4">
    <name type="scientific">Dictyobacter aurantiacus</name>
    <dbReference type="NCBI Taxonomy" id="1936993"/>
    <lineage>
        <taxon>Bacteria</taxon>
        <taxon>Bacillati</taxon>
        <taxon>Chloroflexota</taxon>
        <taxon>Ktedonobacteria</taxon>
        <taxon>Ktedonobacterales</taxon>
        <taxon>Dictyobacteraceae</taxon>
        <taxon>Dictyobacter</taxon>
    </lineage>
</organism>
<dbReference type="Proteomes" id="UP000287224">
    <property type="component" value="Unassembled WGS sequence"/>
</dbReference>
<dbReference type="GO" id="GO:0008239">
    <property type="term" value="F:dipeptidyl-peptidase activity"/>
    <property type="evidence" value="ECO:0007669"/>
    <property type="project" value="InterPro"/>
</dbReference>
<dbReference type="Gene3D" id="1.10.3020.10">
    <property type="entry name" value="alpha-amino acid ester hydrolase ( Helical cap domain)"/>
    <property type="match status" value="1"/>
</dbReference>
<dbReference type="InterPro" id="IPR005674">
    <property type="entry name" value="CocE/Ser_esterase"/>
</dbReference>
<reference evidence="4" key="1">
    <citation type="submission" date="2018-12" db="EMBL/GenBank/DDBJ databases">
        <title>Tengunoibacter tsumagoiensis gen. nov., sp. nov., Dictyobacter kobayashii sp. nov., D. alpinus sp. nov., and D. joshuensis sp. nov. and description of Dictyobacteraceae fam. nov. within the order Ktedonobacterales isolated from Tengu-no-mugimeshi.</title>
        <authorList>
            <person name="Wang C.M."/>
            <person name="Zheng Y."/>
            <person name="Sakai Y."/>
            <person name="Toyoda A."/>
            <person name="Minakuchi Y."/>
            <person name="Abe K."/>
            <person name="Yokota A."/>
            <person name="Yabe S."/>
        </authorList>
    </citation>
    <scope>NUCLEOTIDE SEQUENCE [LARGE SCALE GENOMIC DNA]</scope>
    <source>
        <strain evidence="4">S-27</strain>
    </source>
</reference>
<dbReference type="NCBIfam" id="TIGR00976">
    <property type="entry name" value="CocE_NonD"/>
    <property type="match status" value="1"/>
</dbReference>
<dbReference type="SMART" id="SM00939">
    <property type="entry name" value="PepX_C"/>
    <property type="match status" value="1"/>
</dbReference>
<evidence type="ECO:0000256" key="1">
    <source>
        <dbReference type="ARBA" id="ARBA00022801"/>
    </source>
</evidence>
<dbReference type="RefSeq" id="WP_218030896.1">
    <property type="nucleotide sequence ID" value="NZ_BIFQ01000001.1"/>
</dbReference>
<sequence length="592" mass="66248">MSVQPGLAVKIEFDVPAQMRDGVTLRANVYRPEGEGRWPVLLTRLPYGKDFPNAAGVLDPVQAARRGYVVIVQDTRGRFASEGEWSPMRREALDGLDTIAWAAQLPYSNGDVGMFGASYFGFTQWSAAVHQPAALKTFIPYITWNDPLNGVMFRGGALELGTTASWQLSMAANSLMRRHVIERDPVQLGTDMYVWAKTMDELGTQGYWSLPLKEFAPLKYKNMAPDFYDVFEKPMSPELTEPMTILGKHEQVTVPTFNIGGWYDIFLQDTLENFRIMRENGSTPEAKQSKLLIGPWIHGGSSNPVGEKNFGFAAMPGLLDLKSDIMSMHLRWFDHFLKGQDTGILSEAPIKLFVMGANIWRDEQEWPLARAVETRYYLHSGGQANSLDGDGALSTEVPEKEQPDTYVYDPANPVMTRGGALLMTPEYRGGVFDQRPTEQRSDVLVYTTPVLTQDIEVTGPIVVHLWATSSAVDTDFVARLVDVYPDGYAQNLTDGIIRARYRNFPDDAEPALIEPDRAYEYVIDLWSTSNVFKQGHRIRLDITSSNFPRWDRNPNTGHELGVDSELVIAHQTILHDAAHPSFIALPIIPPTA</sequence>
<accession>A0A401ZG01</accession>
<keyword evidence="1" id="KW-0378">Hydrolase</keyword>
<comment type="caution">
    <text evidence="3">The sequence shown here is derived from an EMBL/GenBank/DDBJ whole genome shotgun (WGS) entry which is preliminary data.</text>
</comment>
<dbReference type="Pfam" id="PF02129">
    <property type="entry name" value="Peptidase_S15"/>
    <property type="match status" value="1"/>
</dbReference>
<proteinExistence type="predicted"/>
<dbReference type="Gene3D" id="2.60.120.260">
    <property type="entry name" value="Galactose-binding domain-like"/>
    <property type="match status" value="1"/>
</dbReference>
<name>A0A401ZG01_9CHLR</name>
<evidence type="ECO:0000313" key="4">
    <source>
        <dbReference type="Proteomes" id="UP000287224"/>
    </source>
</evidence>
<protein>
    <submittedName>
        <fullName evidence="3">X-Pro dipeptidyl-peptidase</fullName>
    </submittedName>
</protein>
<dbReference type="InterPro" id="IPR000383">
    <property type="entry name" value="Xaa-Pro-like_dom"/>
</dbReference>
<dbReference type="AlphaFoldDB" id="A0A401ZG01"/>
<dbReference type="PANTHER" id="PTHR43056:SF10">
    <property type="entry name" value="COCE_NOND FAMILY, PUTATIVE (AFU_ORTHOLOGUE AFUA_7G00600)-RELATED"/>
    <property type="match status" value="1"/>
</dbReference>
<dbReference type="Gene3D" id="3.40.50.1820">
    <property type="entry name" value="alpha/beta hydrolase"/>
    <property type="match status" value="1"/>
</dbReference>
<evidence type="ECO:0000313" key="3">
    <source>
        <dbReference type="EMBL" id="GCE05814.1"/>
    </source>
</evidence>